<proteinExistence type="predicted"/>
<keyword evidence="1" id="KW-0472">Membrane</keyword>
<sequence>MDRFIERLKQMGKGNLRLLVIISVLIPFISFIVWFNVEGWVKYKTLESASLFICFFGFFIFWAVVRLVLWIKDGYKEDKINK</sequence>
<dbReference type="AlphaFoldDB" id="A0A5B9FQ71"/>
<feature type="transmembrane region" description="Helical" evidence="1">
    <location>
        <begin position="16"/>
        <end position="37"/>
    </location>
</feature>
<reference evidence="2 3" key="1">
    <citation type="submission" date="2019-08" db="EMBL/GenBank/DDBJ databases">
        <title>Flavobacterium alkalisoli sp. nov., isolated from rhizosphere soil of Suaeda salsa.</title>
        <authorList>
            <person name="Sun J.-Q."/>
            <person name="Xu L."/>
        </authorList>
    </citation>
    <scope>NUCLEOTIDE SEQUENCE [LARGE SCALE GENOMIC DNA]</scope>
    <source>
        <strain evidence="2 3">XS-5</strain>
    </source>
</reference>
<keyword evidence="1" id="KW-0812">Transmembrane</keyword>
<dbReference type="RefSeq" id="WP_147582679.1">
    <property type="nucleotide sequence ID" value="NZ_CP042831.1"/>
</dbReference>
<evidence type="ECO:0000313" key="2">
    <source>
        <dbReference type="EMBL" id="QEE49124.1"/>
    </source>
</evidence>
<feature type="transmembrane region" description="Helical" evidence="1">
    <location>
        <begin position="49"/>
        <end position="69"/>
    </location>
</feature>
<dbReference type="KEGG" id="fak:FUA48_05870"/>
<dbReference type="EMBL" id="CP042831">
    <property type="protein sequence ID" value="QEE49124.1"/>
    <property type="molecule type" value="Genomic_DNA"/>
</dbReference>
<keyword evidence="1" id="KW-1133">Transmembrane helix</keyword>
<keyword evidence="3" id="KW-1185">Reference proteome</keyword>
<dbReference type="Proteomes" id="UP000321222">
    <property type="component" value="Chromosome"/>
</dbReference>
<protein>
    <submittedName>
        <fullName evidence="2">Uncharacterized protein</fullName>
    </submittedName>
</protein>
<accession>A0A5B9FQ71</accession>
<name>A0A5B9FQ71_9FLAO</name>
<evidence type="ECO:0000313" key="3">
    <source>
        <dbReference type="Proteomes" id="UP000321222"/>
    </source>
</evidence>
<gene>
    <name evidence="2" type="ORF">FUA48_05870</name>
</gene>
<organism evidence="2 3">
    <name type="scientific">Flavobacterium alkalisoli</name>
    <dbReference type="NCBI Taxonomy" id="2602769"/>
    <lineage>
        <taxon>Bacteria</taxon>
        <taxon>Pseudomonadati</taxon>
        <taxon>Bacteroidota</taxon>
        <taxon>Flavobacteriia</taxon>
        <taxon>Flavobacteriales</taxon>
        <taxon>Flavobacteriaceae</taxon>
        <taxon>Flavobacterium</taxon>
    </lineage>
</organism>
<evidence type="ECO:0000256" key="1">
    <source>
        <dbReference type="SAM" id="Phobius"/>
    </source>
</evidence>